<keyword evidence="13 14" id="KW-0472">Membrane</keyword>
<comment type="similarity">
    <text evidence="2 14">Belongs to the peptidase M50B family.</text>
</comment>
<sequence length="383" mass="38364">MTGVSRATDHGRTRGWVVGRVAGAPVVVSPGWVVAAVVLVAVFGPAVQRLVPGTGSGAYAVAGVFVALLLASVFLHELAHALVARRRGVEVRELAVTLLGGHTQFGAAAPTPATSALIAVAGPATNIALGLVAWAASSWVPDGIATLVVTAAAVANGFVGVFNLLPGLPLDGGRVLEAAVWAGTGRRSTGTAAAGWVGKAVAVGVVAWILLLPLARGTTPSLTSVVWGALIGAFLWSGATQAIRGARAAGAVEALTVTGLMRPAVGLPRSTTLHQLADRALPTGIGVVVLDEAGATTGCVDPQAVAAVPATHRAGTPLDAVCVPAPPQACVPADLTGSPAVEAIARASRHAALMPVLDRQGRVVGVLHTPDVVRALRRPPARR</sequence>
<evidence type="ECO:0000256" key="12">
    <source>
        <dbReference type="ARBA" id="ARBA00023122"/>
    </source>
</evidence>
<keyword evidence="10 14" id="KW-1133">Transmembrane helix</keyword>
<evidence type="ECO:0000256" key="6">
    <source>
        <dbReference type="ARBA" id="ARBA00022723"/>
    </source>
</evidence>
<evidence type="ECO:0000256" key="8">
    <source>
        <dbReference type="ARBA" id="ARBA00022801"/>
    </source>
</evidence>
<dbReference type="Pfam" id="PF02163">
    <property type="entry name" value="Peptidase_M50"/>
    <property type="match status" value="2"/>
</dbReference>
<keyword evidence="8 14" id="KW-0378">Hydrolase</keyword>
<feature type="transmembrane region" description="Helical" evidence="14">
    <location>
        <begin position="196"/>
        <end position="215"/>
    </location>
</feature>
<organism evidence="19 20">
    <name type="scientific">Cellulomonas bogoriensis 69B4 = DSM 16987</name>
    <dbReference type="NCBI Taxonomy" id="1386082"/>
    <lineage>
        <taxon>Bacteria</taxon>
        <taxon>Bacillati</taxon>
        <taxon>Actinomycetota</taxon>
        <taxon>Actinomycetes</taxon>
        <taxon>Micrococcales</taxon>
        <taxon>Cellulomonadaceae</taxon>
        <taxon>Cellulomonas</taxon>
    </lineage>
</organism>
<dbReference type="InterPro" id="IPR046342">
    <property type="entry name" value="CBS_dom_sf"/>
</dbReference>
<dbReference type="GO" id="GO:0008237">
    <property type="term" value="F:metallopeptidase activity"/>
    <property type="evidence" value="ECO:0007669"/>
    <property type="project" value="UniProtKB-UniRule"/>
</dbReference>
<keyword evidence="7" id="KW-0677">Repeat</keyword>
<keyword evidence="12 17" id="KW-0129">CBS domain</keyword>
<evidence type="ECO:0000313" key="19">
    <source>
        <dbReference type="EMBL" id="KGM14363.1"/>
    </source>
</evidence>
<keyword evidence="5 14" id="KW-0812">Transmembrane</keyword>
<evidence type="ECO:0000256" key="9">
    <source>
        <dbReference type="ARBA" id="ARBA00022833"/>
    </source>
</evidence>
<name>A0A0A0C151_9CELL</name>
<dbReference type="GO" id="GO:0046872">
    <property type="term" value="F:metal ion binding"/>
    <property type="evidence" value="ECO:0007669"/>
    <property type="project" value="UniProtKB-UniRule"/>
</dbReference>
<feature type="transmembrane region" description="Helical" evidence="14">
    <location>
        <begin position="56"/>
        <end position="78"/>
    </location>
</feature>
<accession>A0A0A0C151</accession>
<reference evidence="19 20" key="1">
    <citation type="submission" date="2013-08" db="EMBL/GenBank/DDBJ databases">
        <title>Genome sequencing of Cellulomonas bogoriensis 69B4.</title>
        <authorList>
            <person name="Chen F."/>
            <person name="Li Y."/>
            <person name="Wang G."/>
        </authorList>
    </citation>
    <scope>NUCLEOTIDE SEQUENCE [LARGE SCALE GENOMIC DNA]</scope>
    <source>
        <strain evidence="19 20">69B4</strain>
    </source>
</reference>
<gene>
    <name evidence="19" type="ORF">N869_14000</name>
</gene>
<dbReference type="InterPro" id="IPR008915">
    <property type="entry name" value="Peptidase_M50"/>
</dbReference>
<evidence type="ECO:0000256" key="4">
    <source>
        <dbReference type="ARBA" id="ARBA00022670"/>
    </source>
</evidence>
<evidence type="ECO:0000256" key="17">
    <source>
        <dbReference type="PROSITE-ProRule" id="PRU00703"/>
    </source>
</evidence>
<dbReference type="InterPro" id="IPR000644">
    <property type="entry name" value="CBS_dom"/>
</dbReference>
<evidence type="ECO:0000256" key="10">
    <source>
        <dbReference type="ARBA" id="ARBA00022989"/>
    </source>
</evidence>
<dbReference type="SUPFAM" id="SSF54631">
    <property type="entry name" value="CBS-domain pair"/>
    <property type="match status" value="1"/>
</dbReference>
<feature type="domain" description="CBS" evidence="18">
    <location>
        <begin position="324"/>
        <end position="382"/>
    </location>
</feature>
<dbReference type="Proteomes" id="UP000054314">
    <property type="component" value="Unassembled WGS sequence"/>
</dbReference>
<evidence type="ECO:0000256" key="5">
    <source>
        <dbReference type="ARBA" id="ARBA00022692"/>
    </source>
</evidence>
<dbReference type="GO" id="GO:0005886">
    <property type="term" value="C:plasma membrane"/>
    <property type="evidence" value="ECO:0007669"/>
    <property type="project" value="UniProtKB-SubCell"/>
</dbReference>
<dbReference type="GO" id="GO:0006508">
    <property type="term" value="P:proteolysis"/>
    <property type="evidence" value="ECO:0007669"/>
    <property type="project" value="UniProtKB-KW"/>
</dbReference>
<evidence type="ECO:0000256" key="13">
    <source>
        <dbReference type="ARBA" id="ARBA00023136"/>
    </source>
</evidence>
<feature type="binding site" evidence="16">
    <location>
        <position position="76"/>
    </location>
    <ligand>
        <name>Zn(2+)</name>
        <dbReference type="ChEBI" id="CHEBI:29105"/>
        <note>catalytic</note>
    </ligand>
</feature>
<evidence type="ECO:0000259" key="18">
    <source>
        <dbReference type="PROSITE" id="PS51371"/>
    </source>
</evidence>
<protein>
    <recommendedName>
        <fullName evidence="14">Zinc metalloprotease</fullName>
    </recommendedName>
</protein>
<feature type="transmembrane region" description="Helical" evidence="14">
    <location>
        <begin position="143"/>
        <end position="165"/>
    </location>
</feature>
<keyword evidence="20" id="KW-1185">Reference proteome</keyword>
<evidence type="ECO:0000256" key="1">
    <source>
        <dbReference type="ARBA" id="ARBA00004651"/>
    </source>
</evidence>
<evidence type="ECO:0000256" key="3">
    <source>
        <dbReference type="ARBA" id="ARBA00022475"/>
    </source>
</evidence>
<feature type="transmembrane region" description="Helical" evidence="14">
    <location>
        <begin position="221"/>
        <end position="239"/>
    </location>
</feature>
<evidence type="ECO:0000256" key="7">
    <source>
        <dbReference type="ARBA" id="ARBA00022737"/>
    </source>
</evidence>
<feature type="binding site" evidence="16">
    <location>
        <position position="171"/>
    </location>
    <ligand>
        <name>Zn(2+)</name>
        <dbReference type="ChEBI" id="CHEBI:29105"/>
        <note>catalytic</note>
    </ligand>
</feature>
<dbReference type="InterPro" id="IPR016483">
    <property type="entry name" value="UCP006404_Pept_M50_CBS"/>
</dbReference>
<evidence type="ECO:0000256" key="2">
    <source>
        <dbReference type="ARBA" id="ARBA00007931"/>
    </source>
</evidence>
<comment type="caution">
    <text evidence="19">The sequence shown here is derived from an EMBL/GenBank/DDBJ whole genome shotgun (WGS) entry which is preliminary data.</text>
</comment>
<feature type="transmembrane region" description="Helical" evidence="14">
    <location>
        <begin position="21"/>
        <end position="44"/>
    </location>
</feature>
<dbReference type="EMBL" id="AXCZ01000005">
    <property type="protein sequence ID" value="KGM14363.1"/>
    <property type="molecule type" value="Genomic_DNA"/>
</dbReference>
<dbReference type="Pfam" id="PF00571">
    <property type="entry name" value="CBS"/>
    <property type="match status" value="1"/>
</dbReference>
<evidence type="ECO:0000256" key="14">
    <source>
        <dbReference type="PIRNR" id="PIRNR006404"/>
    </source>
</evidence>
<dbReference type="PIRSF" id="PIRSF006404">
    <property type="entry name" value="UCP006404_Pept_M50_CBS"/>
    <property type="match status" value="1"/>
</dbReference>
<keyword evidence="6 14" id="KW-0479">Metal-binding</keyword>
<keyword evidence="3 14" id="KW-1003">Cell membrane</keyword>
<comment type="cofactor">
    <cofactor evidence="14 16">
        <name>Zn(2+)</name>
        <dbReference type="ChEBI" id="CHEBI:29105"/>
    </cofactor>
    <text evidence="14 16">Binds 1 zinc ion per subunit.</text>
</comment>
<dbReference type="PANTHER" id="PTHR39188">
    <property type="entry name" value="MEMBRANE-ASSOCIATED ZINC METALLOPROTEASE M50B"/>
    <property type="match status" value="1"/>
</dbReference>
<keyword evidence="4 14" id="KW-0645">Protease</keyword>
<feature type="active site" evidence="15">
    <location>
        <position position="77"/>
    </location>
</feature>
<dbReference type="PROSITE" id="PS51371">
    <property type="entry name" value="CBS"/>
    <property type="match status" value="1"/>
</dbReference>
<evidence type="ECO:0000256" key="16">
    <source>
        <dbReference type="PIRSR" id="PIRSR006404-2"/>
    </source>
</evidence>
<evidence type="ECO:0000313" key="20">
    <source>
        <dbReference type="Proteomes" id="UP000054314"/>
    </source>
</evidence>
<dbReference type="AlphaFoldDB" id="A0A0A0C151"/>
<proteinExistence type="inferred from homology"/>
<evidence type="ECO:0000256" key="11">
    <source>
        <dbReference type="ARBA" id="ARBA00023049"/>
    </source>
</evidence>
<feature type="binding site" evidence="16">
    <location>
        <position position="80"/>
    </location>
    <ligand>
        <name>Zn(2+)</name>
        <dbReference type="ChEBI" id="CHEBI:29105"/>
        <note>catalytic</note>
    </ligand>
</feature>
<evidence type="ECO:0000256" key="15">
    <source>
        <dbReference type="PIRSR" id="PIRSR006404-1"/>
    </source>
</evidence>
<keyword evidence="9 14" id="KW-0862">Zinc</keyword>
<feature type="transmembrane region" description="Helical" evidence="14">
    <location>
        <begin position="116"/>
        <end position="137"/>
    </location>
</feature>
<dbReference type="PANTHER" id="PTHR39188:SF3">
    <property type="entry name" value="STAGE IV SPORULATION PROTEIN FB"/>
    <property type="match status" value="1"/>
</dbReference>
<keyword evidence="11 14" id="KW-0482">Metalloprotease</keyword>
<comment type="subcellular location">
    <subcellularLocation>
        <location evidence="1 14">Cell membrane</location>
        <topology evidence="1 14">Multi-pass membrane protein</topology>
    </subcellularLocation>
</comment>